<organism evidence="2 3">
    <name type="scientific">Adhaeribacter aerolatus</name>
    <dbReference type="NCBI Taxonomy" id="670289"/>
    <lineage>
        <taxon>Bacteria</taxon>
        <taxon>Pseudomonadati</taxon>
        <taxon>Bacteroidota</taxon>
        <taxon>Cytophagia</taxon>
        <taxon>Cytophagales</taxon>
        <taxon>Hymenobacteraceae</taxon>
        <taxon>Adhaeribacter</taxon>
    </lineage>
</organism>
<proteinExistence type="predicted"/>
<evidence type="ECO:0000313" key="2">
    <source>
        <dbReference type="EMBL" id="GEO07368.1"/>
    </source>
</evidence>
<dbReference type="RefSeq" id="WP_146905407.1">
    <property type="nucleotide sequence ID" value="NZ_BJYS01000059.1"/>
</dbReference>
<dbReference type="GO" id="GO:0003677">
    <property type="term" value="F:DNA binding"/>
    <property type="evidence" value="ECO:0007669"/>
    <property type="project" value="InterPro"/>
</dbReference>
<keyword evidence="3" id="KW-1185">Reference proteome</keyword>
<dbReference type="Gene3D" id="3.10.50.30">
    <property type="entry name" value="Transcription elongation factor, GreA/GreB, C-terminal domain"/>
    <property type="match status" value="1"/>
</dbReference>
<evidence type="ECO:0000313" key="3">
    <source>
        <dbReference type="Proteomes" id="UP000321532"/>
    </source>
</evidence>
<name>A0A512B5Y6_9BACT</name>
<dbReference type="Pfam" id="PF01272">
    <property type="entry name" value="GreA_GreB"/>
    <property type="match status" value="1"/>
</dbReference>
<protein>
    <submittedName>
        <fullName evidence="2">RNA polymerase-binding protein Rnk</fullName>
    </submittedName>
</protein>
<dbReference type="InterPro" id="IPR023459">
    <property type="entry name" value="Tscrpt_elong_fac_GreA/B_fam"/>
</dbReference>
<dbReference type="InterPro" id="IPR001437">
    <property type="entry name" value="Tscrpt_elong_fac_GreA/B_C"/>
</dbReference>
<dbReference type="GO" id="GO:0070063">
    <property type="term" value="F:RNA polymerase binding"/>
    <property type="evidence" value="ECO:0007669"/>
    <property type="project" value="InterPro"/>
</dbReference>
<dbReference type="PANTHER" id="PTHR30437:SF5">
    <property type="entry name" value="REGULATOR OF NUCLEOSIDE DIPHOSPHATE KINASE"/>
    <property type="match status" value="1"/>
</dbReference>
<sequence length="136" mass="15539">MNTIYLTEEDYRQLVNLIQTQPKKEDLLPAYIRLRTELKRAKRVPSEAIPPEVVTMNSRVRVLEKKSGSEMEISVVFPHEADFNAGKISVLSPIGMAILGSREGEEVVWTAPYCKFIYRILEVKYQPEAAASLDFH</sequence>
<dbReference type="PANTHER" id="PTHR30437">
    <property type="entry name" value="TRANSCRIPTION ELONGATION FACTOR GREA"/>
    <property type="match status" value="1"/>
</dbReference>
<dbReference type="GO" id="GO:0006354">
    <property type="term" value="P:DNA-templated transcription elongation"/>
    <property type="evidence" value="ECO:0007669"/>
    <property type="project" value="TreeGrafter"/>
</dbReference>
<dbReference type="InterPro" id="IPR018151">
    <property type="entry name" value="TF_GreA/GreB_CS"/>
</dbReference>
<dbReference type="Proteomes" id="UP000321532">
    <property type="component" value="Unassembled WGS sequence"/>
</dbReference>
<dbReference type="InterPro" id="IPR036953">
    <property type="entry name" value="GreA/GreB_C_sf"/>
</dbReference>
<accession>A0A512B5Y6</accession>
<dbReference type="GO" id="GO:0032784">
    <property type="term" value="P:regulation of DNA-templated transcription elongation"/>
    <property type="evidence" value="ECO:0007669"/>
    <property type="project" value="InterPro"/>
</dbReference>
<dbReference type="AlphaFoldDB" id="A0A512B5Y6"/>
<reference evidence="2 3" key="1">
    <citation type="submission" date="2019-07" db="EMBL/GenBank/DDBJ databases">
        <title>Whole genome shotgun sequence of Adhaeribacter aerolatus NBRC 106133.</title>
        <authorList>
            <person name="Hosoyama A."/>
            <person name="Uohara A."/>
            <person name="Ohji S."/>
            <person name="Ichikawa N."/>
        </authorList>
    </citation>
    <scope>NUCLEOTIDE SEQUENCE [LARGE SCALE GENOMIC DNA]</scope>
    <source>
        <strain evidence="2 3">NBRC 106133</strain>
    </source>
</reference>
<feature type="domain" description="Transcription elongation factor GreA/GreB C-terminal" evidence="1">
    <location>
        <begin position="51"/>
        <end position="125"/>
    </location>
</feature>
<evidence type="ECO:0000259" key="1">
    <source>
        <dbReference type="Pfam" id="PF01272"/>
    </source>
</evidence>
<dbReference type="PROSITE" id="PS00830">
    <property type="entry name" value="GREAB_2"/>
    <property type="match status" value="1"/>
</dbReference>
<comment type="caution">
    <text evidence="2">The sequence shown here is derived from an EMBL/GenBank/DDBJ whole genome shotgun (WGS) entry which is preliminary data.</text>
</comment>
<dbReference type="OrthoDB" id="192847at2"/>
<dbReference type="EMBL" id="BJYS01000059">
    <property type="protein sequence ID" value="GEO07368.1"/>
    <property type="molecule type" value="Genomic_DNA"/>
</dbReference>
<dbReference type="SUPFAM" id="SSF54534">
    <property type="entry name" value="FKBP-like"/>
    <property type="match status" value="1"/>
</dbReference>
<gene>
    <name evidence="2" type="primary">rnk-2</name>
    <name evidence="2" type="ORF">AAE02nite_50320</name>
</gene>